<evidence type="ECO:0000256" key="1">
    <source>
        <dbReference type="ARBA" id="ARBA00010520"/>
    </source>
</evidence>
<dbReference type="InterPro" id="IPR006760">
    <property type="entry name" value="Endosulphine"/>
</dbReference>
<name>A0A0E0CZF7_9ORYZ</name>
<dbReference type="Gramene" id="OMERI03G13200.1">
    <property type="protein sequence ID" value="OMERI03G13200.1"/>
    <property type="gene ID" value="OMERI03G13200"/>
</dbReference>
<protein>
    <recommendedName>
        <fullName evidence="5">Negatively light-regulated protein</fullName>
    </recommendedName>
</protein>
<dbReference type="AlphaFoldDB" id="A0A0E0CZF7"/>
<dbReference type="HOGENOM" id="CLU_1565322_0_0_1"/>
<evidence type="ECO:0000313" key="3">
    <source>
        <dbReference type="EnsemblPlants" id="OMERI03G13200.1"/>
    </source>
</evidence>
<dbReference type="PANTHER" id="PTHR34804">
    <property type="entry name" value="CAMP-REGULATED PHOSPHOPROTEIN 19-RELATED PROTEIN"/>
    <property type="match status" value="1"/>
</dbReference>
<accession>A0A0E0CZF7</accession>
<dbReference type="EnsemblPlants" id="OMERI03G13200.1">
    <property type="protein sequence ID" value="OMERI03G13200.1"/>
    <property type="gene ID" value="OMERI03G13200"/>
</dbReference>
<evidence type="ECO:0000313" key="4">
    <source>
        <dbReference type="Proteomes" id="UP000008021"/>
    </source>
</evidence>
<keyword evidence="4" id="KW-1185">Reference proteome</keyword>
<reference evidence="3" key="1">
    <citation type="submission" date="2015-04" db="UniProtKB">
        <authorList>
            <consortium name="EnsemblPlants"/>
        </authorList>
    </citation>
    <scope>IDENTIFICATION</scope>
</reference>
<dbReference type="STRING" id="40149.A0A0E0CZF7"/>
<dbReference type="Proteomes" id="UP000008021">
    <property type="component" value="Chromosome 3"/>
</dbReference>
<sequence>MYLVHQAFVGFPYKLSINIRFSSAHTSFLLAFHNLLSIFPDEGAHKELKVVVLFLAEKTERGGQEMAGCDEAKSLASMEEEACIEKKYGGIAPKKPLISKDHERAYFDSADWVLGKQAANSNGSKAAVETLKPKLKNATSPAPSSQANLRIKLSREAYKNVAAAGDLEATRGQVDSDQCCSLS</sequence>
<comment type="similarity">
    <text evidence="1 2">Belongs to the endosulfine family.</text>
</comment>
<evidence type="ECO:0008006" key="5">
    <source>
        <dbReference type="Google" id="ProtNLM"/>
    </source>
</evidence>
<dbReference type="PANTHER" id="PTHR34804:SF5">
    <property type="entry name" value="CAMP-REGULATED PHOSPHOPROTEIN 19-RELATED PROTEIN"/>
    <property type="match status" value="1"/>
</dbReference>
<dbReference type="Pfam" id="PF04667">
    <property type="entry name" value="Endosulfine"/>
    <property type="match status" value="1"/>
</dbReference>
<proteinExistence type="inferred from homology"/>
<reference evidence="3" key="2">
    <citation type="submission" date="2018-05" db="EMBL/GenBank/DDBJ databases">
        <title>OmerRS3 (Oryza meridionalis Reference Sequence Version 3).</title>
        <authorList>
            <person name="Zhang J."/>
            <person name="Kudrna D."/>
            <person name="Lee S."/>
            <person name="Talag J."/>
            <person name="Welchert J."/>
            <person name="Wing R.A."/>
        </authorList>
    </citation>
    <scope>NUCLEOTIDE SEQUENCE [LARGE SCALE GENOMIC DNA]</scope>
    <source>
        <strain evidence="3">cv. OR44</strain>
    </source>
</reference>
<organism evidence="3">
    <name type="scientific">Oryza meridionalis</name>
    <dbReference type="NCBI Taxonomy" id="40149"/>
    <lineage>
        <taxon>Eukaryota</taxon>
        <taxon>Viridiplantae</taxon>
        <taxon>Streptophyta</taxon>
        <taxon>Embryophyta</taxon>
        <taxon>Tracheophyta</taxon>
        <taxon>Spermatophyta</taxon>
        <taxon>Magnoliopsida</taxon>
        <taxon>Liliopsida</taxon>
        <taxon>Poales</taxon>
        <taxon>Poaceae</taxon>
        <taxon>BOP clade</taxon>
        <taxon>Oryzoideae</taxon>
        <taxon>Oryzeae</taxon>
        <taxon>Oryzinae</taxon>
        <taxon>Oryza</taxon>
    </lineage>
</organism>
<dbReference type="eggNOG" id="ENOG502R54N">
    <property type="taxonomic scope" value="Eukaryota"/>
</dbReference>
<evidence type="ECO:0000256" key="2">
    <source>
        <dbReference type="RuleBase" id="RU363120"/>
    </source>
</evidence>